<evidence type="ECO:0000313" key="3">
    <source>
        <dbReference type="Proteomes" id="UP000033519"/>
    </source>
</evidence>
<dbReference type="Proteomes" id="UP000182258">
    <property type="component" value="Unassembled WGS sequence"/>
</dbReference>
<reference evidence="2 4" key="2">
    <citation type="submission" date="2016-10" db="EMBL/GenBank/DDBJ databases">
        <authorList>
            <person name="de Groot N.N."/>
        </authorList>
    </citation>
    <scope>NUCLEOTIDE SEQUENCE [LARGE SCALE GENOMIC DNA]</scope>
    <source>
        <strain evidence="2 4">CGMCC 1.10210</strain>
    </source>
</reference>
<name>A0A0F5PX93_9HYPH</name>
<evidence type="ECO:0000313" key="2">
    <source>
        <dbReference type="EMBL" id="SFC25017.1"/>
    </source>
</evidence>
<evidence type="ECO:0008006" key="5">
    <source>
        <dbReference type="Google" id="ProtNLM"/>
    </source>
</evidence>
<dbReference type="EMBL" id="LAPV01000093">
    <property type="protein sequence ID" value="KKC33258.1"/>
    <property type="molecule type" value="Genomic_DNA"/>
</dbReference>
<dbReference type="RefSeq" id="WP_074797295.1">
    <property type="nucleotide sequence ID" value="NZ_FOMB01000003.1"/>
</dbReference>
<reference evidence="1 3" key="1">
    <citation type="submission" date="2015-03" db="EMBL/GenBank/DDBJ databases">
        <authorList>
            <person name="Lepp D."/>
            <person name="Hassan Y.I."/>
            <person name="Li X.-Z."/>
            <person name="Zhou T."/>
        </authorList>
    </citation>
    <scope>NUCLEOTIDE SEQUENCE [LARGE SCALE GENOMIC DNA]</scope>
    <source>
        <strain evidence="1 3">Cr7-05</strain>
    </source>
</reference>
<dbReference type="SUPFAM" id="SSF48452">
    <property type="entry name" value="TPR-like"/>
    <property type="match status" value="1"/>
</dbReference>
<dbReference type="Proteomes" id="UP000033519">
    <property type="component" value="Unassembled WGS sequence"/>
</dbReference>
<dbReference type="Gene3D" id="1.25.40.10">
    <property type="entry name" value="Tetratricopeptide repeat domain"/>
    <property type="match status" value="1"/>
</dbReference>
<proteinExistence type="predicted"/>
<sequence length="658" mass="72361">MDVKAFVGHSFTPDDADLIRQFTDYFTQVANMGDGFSWHHAEPAEPAELKQKVIRIFDQCNTFIGICSQKEYAFSPSKRAKAPFQPSKSFVKNDDLSWKTSDWVIQEIGYAVGKGMKVIILLEEGVRPPGGLQGNVEYISFNRASPEKSFGKFLEMLKALRSPDDKAPSSALTVVPTSIAADVVAIDDTNRNVREEHWLDGPISADWDLDKYRFAVRIGGYEKDMLRIDELVSSFSGMSHTKKDKAIFDAIVLSARMENGLGGTLSELRTISDENPGATEIAAILARSLAHFGEDHEAAKIFTAASQDASQDLLSTLEMIRGAGYHFAKAGNANEAWSAIDRLRTLAPTEGYEEQTLVAGAIRDVAEILEIKPLYLASLERLATLAPDNEDTRFQLAYQHSMNGNEDLALVNYVRISPADRGSMTWNNLGVAYGHLDLETLAVDAYQTAHNMGETLATSNLGNQYLKGGFAKIARELSVTALQNKHPHANLIDTLSRAEKAQKNEEATVIRAVEHAAQKASFFKELGTSIVSKSSDVSKSHWIGEKYSLTLASQDSRFSASGSYETEATSGLSGLMISSPTQKVLHKVTIKGSVYGRSVVAKRSVENDRKSQSLFTDNVSKQNVILYFNEAQDVIKLMTWAGEVVETFKRVIASELEG</sequence>
<gene>
    <name evidence="2" type="ORF">SAMN04488059_103152</name>
    <name evidence="1" type="ORF">WH91_09465</name>
</gene>
<keyword evidence="3" id="KW-1185">Reference proteome</keyword>
<dbReference type="AlphaFoldDB" id="A0A0F5PX93"/>
<evidence type="ECO:0000313" key="4">
    <source>
        <dbReference type="Proteomes" id="UP000182258"/>
    </source>
</evidence>
<dbReference type="PATRIC" id="fig|728005.3.peg.4617"/>
<protein>
    <recommendedName>
        <fullName evidence="5">Tetratricopeptide repeat-containing protein</fullName>
    </recommendedName>
</protein>
<evidence type="ECO:0000313" key="1">
    <source>
        <dbReference type="EMBL" id="KKC33258.1"/>
    </source>
</evidence>
<dbReference type="InterPro" id="IPR011990">
    <property type="entry name" value="TPR-like_helical_dom_sf"/>
</dbReference>
<dbReference type="EMBL" id="FOMB01000003">
    <property type="protein sequence ID" value="SFC25017.1"/>
    <property type="molecule type" value="Genomic_DNA"/>
</dbReference>
<accession>A0A0F5PX93</accession>
<dbReference type="OrthoDB" id="6193797at2"/>
<organism evidence="2 4">
    <name type="scientific">Devosia psychrophila</name>
    <dbReference type="NCBI Taxonomy" id="728005"/>
    <lineage>
        <taxon>Bacteria</taxon>
        <taxon>Pseudomonadati</taxon>
        <taxon>Pseudomonadota</taxon>
        <taxon>Alphaproteobacteria</taxon>
        <taxon>Hyphomicrobiales</taxon>
        <taxon>Devosiaceae</taxon>
        <taxon>Devosia</taxon>
    </lineage>
</organism>